<dbReference type="GO" id="GO:0016126">
    <property type="term" value="P:sterol biosynthetic process"/>
    <property type="evidence" value="ECO:0007669"/>
    <property type="project" value="InterPro"/>
</dbReference>
<evidence type="ECO:0000256" key="6">
    <source>
        <dbReference type="SAM" id="Phobius"/>
    </source>
</evidence>
<evidence type="ECO:0000256" key="1">
    <source>
        <dbReference type="ARBA" id="ARBA00004141"/>
    </source>
</evidence>
<keyword evidence="3 6" id="KW-0812">Transmembrane</keyword>
<dbReference type="Gene3D" id="1.20.120.1630">
    <property type="match status" value="1"/>
</dbReference>
<dbReference type="eggNOG" id="COG2020">
    <property type="taxonomic scope" value="Bacteria"/>
</dbReference>
<comment type="subcellular location">
    <subcellularLocation>
        <location evidence="1">Membrane</location>
        <topology evidence="1">Multi-pass membrane protein</topology>
    </subcellularLocation>
</comment>
<dbReference type="AlphaFoldDB" id="A6GHH6"/>
<feature type="transmembrane region" description="Helical" evidence="6">
    <location>
        <begin position="6"/>
        <end position="24"/>
    </location>
</feature>
<keyword evidence="5 6" id="KW-0472">Membrane</keyword>
<dbReference type="GO" id="GO:0050613">
    <property type="term" value="F:Delta14-sterol reductase activity"/>
    <property type="evidence" value="ECO:0007669"/>
    <property type="project" value="TreeGrafter"/>
</dbReference>
<feature type="transmembrane region" description="Helical" evidence="6">
    <location>
        <begin position="45"/>
        <end position="67"/>
    </location>
</feature>
<dbReference type="Pfam" id="PF01222">
    <property type="entry name" value="ERG4_ERG24"/>
    <property type="match status" value="1"/>
</dbReference>
<evidence type="ECO:0000256" key="3">
    <source>
        <dbReference type="ARBA" id="ARBA00022692"/>
    </source>
</evidence>
<dbReference type="PANTHER" id="PTHR21257:SF52">
    <property type="entry name" value="DELTA(14)-STEROL REDUCTASE TM7SF2"/>
    <property type="match status" value="1"/>
</dbReference>
<dbReference type="OrthoDB" id="9779233at2"/>
<accession>A6GHH6</accession>
<gene>
    <name evidence="7" type="ORF">PPSIR1_06611</name>
</gene>
<organism evidence="7 8">
    <name type="scientific">Plesiocystis pacifica SIR-1</name>
    <dbReference type="NCBI Taxonomy" id="391625"/>
    <lineage>
        <taxon>Bacteria</taxon>
        <taxon>Pseudomonadati</taxon>
        <taxon>Myxococcota</taxon>
        <taxon>Polyangia</taxon>
        <taxon>Nannocystales</taxon>
        <taxon>Nannocystaceae</taxon>
        <taxon>Plesiocystis</taxon>
    </lineage>
</organism>
<dbReference type="InterPro" id="IPR001171">
    <property type="entry name" value="ERG24_DHCR-like"/>
</dbReference>
<comment type="similarity">
    <text evidence="2">Belongs to the ERG4/ERG24 family.</text>
</comment>
<feature type="transmembrane region" description="Helical" evidence="6">
    <location>
        <begin position="231"/>
        <end position="249"/>
    </location>
</feature>
<name>A6GHH6_9BACT</name>
<protein>
    <submittedName>
        <fullName evidence="7">Putative 7-dehydrocholesterol reductase</fullName>
    </submittedName>
</protein>
<comment type="caution">
    <text evidence="7">The sequence shown here is derived from an EMBL/GenBank/DDBJ whole genome shotgun (WGS) entry which is preliminary data.</text>
</comment>
<feature type="transmembrane region" description="Helical" evidence="6">
    <location>
        <begin position="130"/>
        <end position="151"/>
    </location>
</feature>
<dbReference type="EMBL" id="ABCS01000119">
    <property type="protein sequence ID" value="EDM74693.1"/>
    <property type="molecule type" value="Genomic_DNA"/>
</dbReference>
<evidence type="ECO:0000313" key="7">
    <source>
        <dbReference type="EMBL" id="EDM74693.1"/>
    </source>
</evidence>
<dbReference type="PANTHER" id="PTHR21257">
    <property type="entry name" value="DELTA(14)-STEROL REDUCTASE"/>
    <property type="match status" value="1"/>
</dbReference>
<evidence type="ECO:0000313" key="8">
    <source>
        <dbReference type="Proteomes" id="UP000005801"/>
    </source>
</evidence>
<feature type="transmembrane region" description="Helical" evidence="6">
    <location>
        <begin position="163"/>
        <end position="180"/>
    </location>
</feature>
<dbReference type="Proteomes" id="UP000005801">
    <property type="component" value="Unassembled WGS sequence"/>
</dbReference>
<evidence type="ECO:0000256" key="5">
    <source>
        <dbReference type="ARBA" id="ARBA00023136"/>
    </source>
</evidence>
<evidence type="ECO:0000256" key="4">
    <source>
        <dbReference type="ARBA" id="ARBA00022989"/>
    </source>
</evidence>
<dbReference type="GO" id="GO:0016020">
    <property type="term" value="C:membrane"/>
    <property type="evidence" value="ECO:0007669"/>
    <property type="project" value="UniProtKB-SubCell"/>
</dbReference>
<sequence>MHFDLPGVAAPFVIYAAILALHVLSPARSVDGYVRHPETGAPLRYRLNGLSVLFVAVFAWIVIGWMNWLPFDWLYHHRWGALLGAFIIGMGFSAWMVLPAPSTGKSFVADFFLGRVENPQWLGGHVDAKMLLYLIGAVMLELNVLSFAAHHYMAYPEDPSPGVALYTVLLTWFICDYLTFEEVHLYTYDLFAERVGMKLGWGCLTFYPFFYAVGLWAVADLPNPYGEGGHGRWLAIAAALTFFTGWSLARGANMQKYTFKRDPERAFLGIFRPEVVTDGERELLCSGFWGVSRHVNYLGEILMATGLALALGHLGNPWPWLYPLYYVALLVPRERDDDRRCAEKYGELWTQYRERVPYRIVPFLY</sequence>
<evidence type="ECO:0000256" key="2">
    <source>
        <dbReference type="ARBA" id="ARBA00005402"/>
    </source>
</evidence>
<keyword evidence="8" id="KW-1185">Reference proteome</keyword>
<dbReference type="STRING" id="391625.PPSIR1_06611"/>
<feature type="transmembrane region" description="Helical" evidence="6">
    <location>
        <begin position="201"/>
        <end position="219"/>
    </location>
</feature>
<dbReference type="RefSeq" id="WP_006976163.1">
    <property type="nucleotide sequence ID" value="NZ_ABCS01000119.1"/>
</dbReference>
<keyword evidence="4 6" id="KW-1133">Transmembrane helix</keyword>
<reference evidence="7 8" key="1">
    <citation type="submission" date="2007-06" db="EMBL/GenBank/DDBJ databases">
        <authorList>
            <person name="Shimkets L."/>
            <person name="Ferriera S."/>
            <person name="Johnson J."/>
            <person name="Kravitz S."/>
            <person name="Beeson K."/>
            <person name="Sutton G."/>
            <person name="Rogers Y.-H."/>
            <person name="Friedman R."/>
            <person name="Frazier M."/>
            <person name="Venter J.C."/>
        </authorList>
    </citation>
    <scope>NUCLEOTIDE SEQUENCE [LARGE SCALE GENOMIC DNA]</scope>
    <source>
        <strain evidence="7 8">SIR-1</strain>
    </source>
</reference>
<proteinExistence type="inferred from homology"/>
<feature type="transmembrane region" description="Helical" evidence="6">
    <location>
        <begin position="79"/>
        <end position="98"/>
    </location>
</feature>